<dbReference type="KEGG" id="zmm:Zmob_0212"/>
<dbReference type="InterPro" id="IPR036188">
    <property type="entry name" value="FAD/NAD-bd_sf"/>
</dbReference>
<proteinExistence type="inferred from homology"/>
<dbReference type="OrthoDB" id="9781621at2"/>
<dbReference type="GO" id="GO:0019646">
    <property type="term" value="P:aerobic electron transport chain"/>
    <property type="evidence" value="ECO:0007669"/>
    <property type="project" value="TreeGrafter"/>
</dbReference>
<dbReference type="eggNOG" id="COG1252">
    <property type="taxonomic scope" value="Bacteria"/>
</dbReference>
<dbReference type="GeneID" id="79903761"/>
<keyword evidence="3" id="KW-0285">Flavoprotein</keyword>
<dbReference type="SUPFAM" id="SSF51905">
    <property type="entry name" value="FAD/NAD(P)-binding domain"/>
    <property type="match status" value="2"/>
</dbReference>
<evidence type="ECO:0000259" key="6">
    <source>
        <dbReference type="Pfam" id="PF07992"/>
    </source>
</evidence>
<feature type="domain" description="FAD/NAD(P)-binding" evidence="6">
    <location>
        <begin position="9"/>
        <end position="343"/>
    </location>
</feature>
<dbReference type="RefSeq" id="WP_011240943.1">
    <property type="nucleotide sequence ID" value="NC_017262.1"/>
</dbReference>
<sequence length="441" mass="48671">MSKNGRPDRIVVVGGGAGGLQLVRALGERFGKEADVILVDRSPTHVWKPLFHEVATGALDADLDEVSYRYHGKHWGYHYVRGTLEDIDRKNHEIILEPLVDEEGHKISDQERLRYDYLVLALGSVANDFNTPGVRENCLFLDSRAQADRFREHLFDACASASRTMIAQPGMEKPVRVTVIGAGATGVELSAELYNTAIELGNFGLEKFGANCMQVTLVEAAPRILAPLPEFMAEDAHTVLQRLGVDIKTNTMVVEAGEGFIKTKDGQTIESDIQLWAAGVKAPDFLSKVEGLEVARSNQIIVKPTLQSTTDDRIFAMGDCCSCKLPEAERPVPPRAQAAHQMADTVFENIVRLRKGEPLKDFAYRDYGTLLSLSRFAAIGDLSLSGKKNVGKRVVKGRIARFFYNSLYRLHLLAIHGWVKGSAVLAAAMAHSMLRPKVKLY</sequence>
<dbReference type="HOGENOM" id="CLU_021377_7_0_5"/>
<evidence type="ECO:0000313" key="7">
    <source>
        <dbReference type="EMBL" id="AEH62064.1"/>
    </source>
</evidence>
<dbReference type="PANTHER" id="PTHR42913">
    <property type="entry name" value="APOPTOSIS-INDUCING FACTOR 1"/>
    <property type="match status" value="1"/>
</dbReference>
<dbReference type="Gene3D" id="3.50.50.100">
    <property type="match status" value="1"/>
</dbReference>
<evidence type="ECO:0000256" key="2">
    <source>
        <dbReference type="ARBA" id="ARBA00005272"/>
    </source>
</evidence>
<dbReference type="PANTHER" id="PTHR42913:SF3">
    <property type="entry name" value="64 KDA MITOCHONDRIAL NADH DEHYDROGENASE (EUROFUNG)"/>
    <property type="match status" value="1"/>
</dbReference>
<evidence type="ECO:0000256" key="3">
    <source>
        <dbReference type="ARBA" id="ARBA00022630"/>
    </source>
</evidence>
<dbReference type="AlphaFoldDB" id="A0A0H3G4M8"/>
<gene>
    <name evidence="7" type="ordered locus">Zmob_0212</name>
</gene>
<keyword evidence="4" id="KW-0274">FAD</keyword>
<comment type="similarity">
    <text evidence="2">Belongs to the NADH dehydrogenase family.</text>
</comment>
<dbReference type="Pfam" id="PF07992">
    <property type="entry name" value="Pyr_redox_2"/>
    <property type="match status" value="1"/>
</dbReference>
<evidence type="ECO:0000256" key="1">
    <source>
        <dbReference type="ARBA" id="ARBA00001974"/>
    </source>
</evidence>
<dbReference type="InterPro" id="IPR023753">
    <property type="entry name" value="FAD/NAD-binding_dom"/>
</dbReference>
<dbReference type="PRINTS" id="PR00411">
    <property type="entry name" value="PNDRDTASEI"/>
</dbReference>
<reference evidence="7 8" key="1">
    <citation type="journal article" date="2011" name="J. Bacteriol.">
        <title>Genome sequence of the ethanol-producing Zymomonas mobilis subsp. mobilis lectotype strain ATCC 10988.</title>
        <authorList>
            <person name="Pappas K.M."/>
            <person name="Kouvelis V.N."/>
            <person name="Saunders E."/>
            <person name="Brettin T.S."/>
            <person name="Bruce D."/>
            <person name="Detter C."/>
            <person name="Balakireva M."/>
            <person name="Han C.S."/>
            <person name="Savvakis G."/>
            <person name="Kyrpides N.C."/>
            <person name="Typas M.A."/>
        </authorList>
    </citation>
    <scope>NUCLEOTIDE SEQUENCE [LARGE SCALE GENOMIC DNA]</scope>
    <source>
        <strain evidence="8">ATCC 10988 / DSM 424 / CCUG 17860 / LMG 404 / NCIMB 8938 / NRRL B-806 / ZM1</strain>
    </source>
</reference>
<name>A0A0H3G4M8_ZYMMA</name>
<dbReference type="PRINTS" id="PR00368">
    <property type="entry name" value="FADPNR"/>
</dbReference>
<dbReference type="Proteomes" id="UP000001494">
    <property type="component" value="Chromosome"/>
</dbReference>
<keyword evidence="5" id="KW-0560">Oxidoreductase</keyword>
<dbReference type="EMBL" id="CP002850">
    <property type="protein sequence ID" value="AEH62064.1"/>
    <property type="molecule type" value="Genomic_DNA"/>
</dbReference>
<protein>
    <submittedName>
        <fullName evidence="7">FAD-dependent pyridine nucleotide-disulfide oxidoreductase</fullName>
    </submittedName>
</protein>
<comment type="cofactor">
    <cofactor evidence="1">
        <name>FAD</name>
        <dbReference type="ChEBI" id="CHEBI:57692"/>
    </cofactor>
</comment>
<accession>A0A0H3G4M8</accession>
<dbReference type="GO" id="GO:0003955">
    <property type="term" value="F:NAD(P)H dehydrogenase (quinone) activity"/>
    <property type="evidence" value="ECO:0007669"/>
    <property type="project" value="TreeGrafter"/>
</dbReference>
<evidence type="ECO:0000313" key="8">
    <source>
        <dbReference type="Proteomes" id="UP000001494"/>
    </source>
</evidence>
<dbReference type="InterPro" id="IPR051169">
    <property type="entry name" value="NADH-Q_oxidoreductase"/>
</dbReference>
<organism evidence="7 8">
    <name type="scientific">Zymomonas mobilis subsp. mobilis (strain ATCC 10988 / DSM 424 / LMG 404 / NCIMB 8938 / NRRL B-806 / ZM1)</name>
    <dbReference type="NCBI Taxonomy" id="555217"/>
    <lineage>
        <taxon>Bacteria</taxon>
        <taxon>Pseudomonadati</taxon>
        <taxon>Pseudomonadota</taxon>
        <taxon>Alphaproteobacteria</taxon>
        <taxon>Sphingomonadales</taxon>
        <taxon>Zymomonadaceae</taxon>
        <taxon>Zymomonas</taxon>
    </lineage>
</organism>
<evidence type="ECO:0000256" key="5">
    <source>
        <dbReference type="ARBA" id="ARBA00023002"/>
    </source>
</evidence>
<evidence type="ECO:0000256" key="4">
    <source>
        <dbReference type="ARBA" id="ARBA00022827"/>
    </source>
</evidence>